<gene>
    <name evidence="2" type="ORF">LCGC14_0723820</name>
</gene>
<evidence type="ECO:0000313" key="2">
    <source>
        <dbReference type="EMBL" id="KKN41386.1"/>
    </source>
</evidence>
<feature type="transmembrane region" description="Helical" evidence="1">
    <location>
        <begin position="118"/>
        <end position="138"/>
    </location>
</feature>
<accession>A0A0F9SWW3</accession>
<keyword evidence="1" id="KW-0812">Transmembrane</keyword>
<evidence type="ECO:0000256" key="1">
    <source>
        <dbReference type="SAM" id="Phobius"/>
    </source>
</evidence>
<reference evidence="2" key="1">
    <citation type="journal article" date="2015" name="Nature">
        <title>Complex archaea that bridge the gap between prokaryotes and eukaryotes.</title>
        <authorList>
            <person name="Spang A."/>
            <person name="Saw J.H."/>
            <person name="Jorgensen S.L."/>
            <person name="Zaremba-Niedzwiedzka K."/>
            <person name="Martijn J."/>
            <person name="Lind A.E."/>
            <person name="van Eijk R."/>
            <person name="Schleper C."/>
            <person name="Guy L."/>
            <person name="Ettema T.J."/>
        </authorList>
    </citation>
    <scope>NUCLEOTIDE SEQUENCE</scope>
</reference>
<feature type="transmembrane region" description="Helical" evidence="1">
    <location>
        <begin position="7"/>
        <end position="24"/>
    </location>
</feature>
<proteinExistence type="predicted"/>
<keyword evidence="1" id="KW-1133">Transmembrane helix</keyword>
<organism evidence="2">
    <name type="scientific">marine sediment metagenome</name>
    <dbReference type="NCBI Taxonomy" id="412755"/>
    <lineage>
        <taxon>unclassified sequences</taxon>
        <taxon>metagenomes</taxon>
        <taxon>ecological metagenomes</taxon>
    </lineage>
</organism>
<keyword evidence="1" id="KW-0472">Membrane</keyword>
<protein>
    <submittedName>
        <fullName evidence="2">Uncharacterized protein</fullName>
    </submittedName>
</protein>
<dbReference type="AlphaFoldDB" id="A0A0F9SWW3"/>
<name>A0A0F9SWW3_9ZZZZ</name>
<feature type="transmembrane region" description="Helical" evidence="1">
    <location>
        <begin position="80"/>
        <end position="98"/>
    </location>
</feature>
<feature type="transmembrane region" description="Helical" evidence="1">
    <location>
        <begin position="36"/>
        <end position="60"/>
    </location>
</feature>
<comment type="caution">
    <text evidence="2">The sequence shown here is derived from an EMBL/GenBank/DDBJ whole genome shotgun (WGS) entry which is preliminary data.</text>
</comment>
<dbReference type="EMBL" id="LAZR01001650">
    <property type="protein sequence ID" value="KKN41386.1"/>
    <property type="molecule type" value="Genomic_DNA"/>
</dbReference>
<sequence>MSKIGLIISMIGGILFFILTYIFARHFYVMWKLDNGFLLFFLFILFINGGAIVGGLLGFIDIIWQIGKNWKWRLVNGGRILCFLAGISFPLYLLYNFLPNPSTFFIGFFESLIENFYISLPELIILIGGITSILEWGLERRKSKSAQE</sequence>